<dbReference type="NCBIfam" id="NF008722">
    <property type="entry name" value="PRK11716.1"/>
    <property type="match status" value="1"/>
</dbReference>
<sequence length="292" mass="32175">MDIQALTTFIKTAELLHFGRASRACNLSPSALTRTIQRLEEELGQSLFLRDNRSVALTDAGRKLLTYARTSVQDWRTFQDSLTLGEEQVSGTLSIYASITAVYSLLPKLLESYRTAYPEVHLELRTGAAEQAIEQIMSGEIDLAVAALPDRKQAQLEFMPLVETPLVFIAPIGMELPVAGKNRQLDLSQVPLVVPQSGTARHRLDAWLRNNGTVPNIASEVSGNEALIAMVRLGTGVGVVPRLALERSPFREKVEMVRDTPQLDPYVVGLCSGKRNLKRPAVKAMWELAKGL</sequence>
<dbReference type="InterPro" id="IPR000847">
    <property type="entry name" value="LysR_HTH_N"/>
</dbReference>
<evidence type="ECO:0000256" key="2">
    <source>
        <dbReference type="ARBA" id="ARBA00023015"/>
    </source>
</evidence>
<dbReference type="PRINTS" id="PR00039">
    <property type="entry name" value="HTHLYSR"/>
</dbReference>
<dbReference type="SUPFAM" id="SSF53850">
    <property type="entry name" value="Periplasmic binding protein-like II"/>
    <property type="match status" value="1"/>
</dbReference>
<accession>A0A6C2UP39</accession>
<dbReference type="GO" id="GO:0003700">
    <property type="term" value="F:DNA-binding transcription factor activity"/>
    <property type="evidence" value="ECO:0007669"/>
    <property type="project" value="InterPro"/>
</dbReference>
<protein>
    <submittedName>
        <fullName evidence="6">Hydrogen peroxide-inducible genes activator</fullName>
    </submittedName>
</protein>
<feature type="domain" description="HTH lysR-type" evidence="5">
    <location>
        <begin position="1"/>
        <end position="58"/>
    </location>
</feature>
<keyword evidence="4" id="KW-0804">Transcription</keyword>
<evidence type="ECO:0000313" key="6">
    <source>
        <dbReference type="EMBL" id="VGO21084.1"/>
    </source>
</evidence>
<proteinExistence type="inferred from homology"/>
<reference evidence="6 7" key="1">
    <citation type="submission" date="2019-04" db="EMBL/GenBank/DDBJ databases">
        <authorList>
            <person name="Van Vliet M D."/>
        </authorList>
    </citation>
    <scope>NUCLEOTIDE SEQUENCE [LARGE SCALE GENOMIC DNA]</scope>
    <source>
        <strain evidence="6 7">F21</strain>
    </source>
</reference>
<gene>
    <name evidence="6" type="primary">oxyR</name>
    <name evidence="6" type="ORF">SCARR_03153</name>
</gene>
<dbReference type="RefSeq" id="WP_136062571.1">
    <property type="nucleotide sequence ID" value="NZ_CAAHFH010000002.1"/>
</dbReference>
<comment type="similarity">
    <text evidence="1">Belongs to the LysR transcriptional regulatory family.</text>
</comment>
<dbReference type="SUPFAM" id="SSF46785">
    <property type="entry name" value="Winged helix' DNA-binding domain"/>
    <property type="match status" value="1"/>
</dbReference>
<evidence type="ECO:0000256" key="1">
    <source>
        <dbReference type="ARBA" id="ARBA00009437"/>
    </source>
</evidence>
<dbReference type="PANTHER" id="PTHR30126:SF81">
    <property type="entry name" value="HTH-TYPE TRANSCRIPTIONAL REGULATOR ILVY"/>
    <property type="match status" value="1"/>
</dbReference>
<dbReference type="AlphaFoldDB" id="A0A6C2UP39"/>
<dbReference type="PANTHER" id="PTHR30126">
    <property type="entry name" value="HTH-TYPE TRANSCRIPTIONAL REGULATOR"/>
    <property type="match status" value="1"/>
</dbReference>
<dbReference type="EMBL" id="CAAHFH010000002">
    <property type="protein sequence ID" value="VGO21084.1"/>
    <property type="molecule type" value="Genomic_DNA"/>
</dbReference>
<dbReference type="Pfam" id="PF03466">
    <property type="entry name" value="LysR_substrate"/>
    <property type="match status" value="1"/>
</dbReference>
<dbReference type="GO" id="GO:0000976">
    <property type="term" value="F:transcription cis-regulatory region binding"/>
    <property type="evidence" value="ECO:0007669"/>
    <property type="project" value="TreeGrafter"/>
</dbReference>
<dbReference type="Proteomes" id="UP000346198">
    <property type="component" value="Unassembled WGS sequence"/>
</dbReference>
<evidence type="ECO:0000313" key="7">
    <source>
        <dbReference type="Proteomes" id="UP000346198"/>
    </source>
</evidence>
<evidence type="ECO:0000256" key="3">
    <source>
        <dbReference type="ARBA" id="ARBA00023125"/>
    </source>
</evidence>
<organism evidence="6 7">
    <name type="scientific">Pontiella sulfatireligans</name>
    <dbReference type="NCBI Taxonomy" id="2750658"/>
    <lineage>
        <taxon>Bacteria</taxon>
        <taxon>Pseudomonadati</taxon>
        <taxon>Kiritimatiellota</taxon>
        <taxon>Kiritimatiellia</taxon>
        <taxon>Kiritimatiellales</taxon>
        <taxon>Pontiellaceae</taxon>
        <taxon>Pontiella</taxon>
    </lineage>
</organism>
<dbReference type="Gene3D" id="1.10.10.10">
    <property type="entry name" value="Winged helix-like DNA-binding domain superfamily/Winged helix DNA-binding domain"/>
    <property type="match status" value="1"/>
</dbReference>
<dbReference type="FunFam" id="1.10.10.10:FF:000001">
    <property type="entry name" value="LysR family transcriptional regulator"/>
    <property type="match status" value="1"/>
</dbReference>
<dbReference type="InterPro" id="IPR005119">
    <property type="entry name" value="LysR_subst-bd"/>
</dbReference>
<dbReference type="Pfam" id="PF00126">
    <property type="entry name" value="HTH_1"/>
    <property type="match status" value="1"/>
</dbReference>
<name>A0A6C2UP39_9BACT</name>
<evidence type="ECO:0000259" key="5">
    <source>
        <dbReference type="PROSITE" id="PS50931"/>
    </source>
</evidence>
<evidence type="ECO:0000256" key="4">
    <source>
        <dbReference type="ARBA" id="ARBA00023163"/>
    </source>
</evidence>
<keyword evidence="2" id="KW-0805">Transcription regulation</keyword>
<dbReference type="Gene3D" id="3.40.190.10">
    <property type="entry name" value="Periplasmic binding protein-like II"/>
    <property type="match status" value="2"/>
</dbReference>
<dbReference type="InterPro" id="IPR036390">
    <property type="entry name" value="WH_DNA-bd_sf"/>
</dbReference>
<keyword evidence="3" id="KW-0238">DNA-binding</keyword>
<dbReference type="InterPro" id="IPR036388">
    <property type="entry name" value="WH-like_DNA-bd_sf"/>
</dbReference>
<dbReference type="PROSITE" id="PS50931">
    <property type="entry name" value="HTH_LYSR"/>
    <property type="match status" value="1"/>
</dbReference>
<keyword evidence="7" id="KW-1185">Reference proteome</keyword>